<proteinExistence type="predicted"/>
<protein>
    <submittedName>
        <fullName evidence="1">Uncharacterized protein</fullName>
    </submittedName>
</protein>
<accession>A0A9P6MY58</accession>
<dbReference type="EMBL" id="JAAAID010000507">
    <property type="protein sequence ID" value="KAG0016733.1"/>
    <property type="molecule type" value="Genomic_DNA"/>
</dbReference>
<sequence>MLERRKQELYKSSYWTNNPKNQVQGPIPLSAQQTLYDVLISVDILSNSTYDQEQSDMEKPPETPVETTKPMQLTFAMNHSNADAIHNQFDFPTTTPEVALAPPLYPRVKWESLPTQTDLSLITIQRNSSGPIALSALQEPTQHLPSHTTDASLCHAIIRSGQVYSTTLSPSCIESPPDCRRTNETVLGPISPTEGRPPHIPSRCFYRPQDHRTGINPILKRLGTKLHKRIN</sequence>
<dbReference type="Proteomes" id="UP000703661">
    <property type="component" value="Unassembled WGS sequence"/>
</dbReference>
<keyword evidence="2" id="KW-1185">Reference proteome</keyword>
<reference evidence="1" key="1">
    <citation type="journal article" date="2020" name="Fungal Divers.">
        <title>Resolving the Mortierellaceae phylogeny through synthesis of multi-gene phylogenetics and phylogenomics.</title>
        <authorList>
            <person name="Vandepol N."/>
            <person name="Liber J."/>
            <person name="Desiro A."/>
            <person name="Na H."/>
            <person name="Kennedy M."/>
            <person name="Barry K."/>
            <person name="Grigoriev I.V."/>
            <person name="Miller A.N."/>
            <person name="O'Donnell K."/>
            <person name="Stajich J.E."/>
            <person name="Bonito G."/>
        </authorList>
    </citation>
    <scope>NUCLEOTIDE SEQUENCE</scope>
    <source>
        <strain evidence="1">NRRL 2769</strain>
    </source>
</reference>
<evidence type="ECO:0000313" key="2">
    <source>
        <dbReference type="Proteomes" id="UP000703661"/>
    </source>
</evidence>
<comment type="caution">
    <text evidence="1">The sequence shown here is derived from an EMBL/GenBank/DDBJ whole genome shotgun (WGS) entry which is preliminary data.</text>
</comment>
<gene>
    <name evidence="1" type="ORF">BGZ80_008980</name>
</gene>
<organism evidence="1 2">
    <name type="scientific">Entomortierella chlamydospora</name>
    <dbReference type="NCBI Taxonomy" id="101097"/>
    <lineage>
        <taxon>Eukaryota</taxon>
        <taxon>Fungi</taxon>
        <taxon>Fungi incertae sedis</taxon>
        <taxon>Mucoromycota</taxon>
        <taxon>Mortierellomycotina</taxon>
        <taxon>Mortierellomycetes</taxon>
        <taxon>Mortierellales</taxon>
        <taxon>Mortierellaceae</taxon>
        <taxon>Entomortierella</taxon>
    </lineage>
</organism>
<dbReference type="AlphaFoldDB" id="A0A9P6MY58"/>
<evidence type="ECO:0000313" key="1">
    <source>
        <dbReference type="EMBL" id="KAG0016733.1"/>
    </source>
</evidence>
<name>A0A9P6MY58_9FUNG</name>